<dbReference type="AlphaFoldDB" id="A0A2H3DTY2"/>
<dbReference type="STRING" id="47427.A0A2H3DTY2"/>
<dbReference type="InParanoid" id="A0A2H3DTY2"/>
<dbReference type="OMA" id="LAKWHEW"/>
<dbReference type="OrthoDB" id="3004870at2759"/>
<name>A0A2H3DTY2_ARMGA</name>
<gene>
    <name evidence="2" type="ORF">ARMGADRAFT_1075489</name>
</gene>
<proteinExistence type="predicted"/>
<reference evidence="3" key="1">
    <citation type="journal article" date="2017" name="Nat. Ecol. Evol.">
        <title>Genome expansion and lineage-specific genetic innovations in the forest pathogenic fungi Armillaria.</title>
        <authorList>
            <person name="Sipos G."/>
            <person name="Prasanna A.N."/>
            <person name="Walter M.C."/>
            <person name="O'Connor E."/>
            <person name="Balint B."/>
            <person name="Krizsan K."/>
            <person name="Kiss B."/>
            <person name="Hess J."/>
            <person name="Varga T."/>
            <person name="Slot J."/>
            <person name="Riley R."/>
            <person name="Boka B."/>
            <person name="Rigling D."/>
            <person name="Barry K."/>
            <person name="Lee J."/>
            <person name="Mihaltcheva S."/>
            <person name="LaButti K."/>
            <person name="Lipzen A."/>
            <person name="Waldron R."/>
            <person name="Moloney N.M."/>
            <person name="Sperisen C."/>
            <person name="Kredics L."/>
            <person name="Vagvoelgyi C."/>
            <person name="Patrignani A."/>
            <person name="Fitzpatrick D."/>
            <person name="Nagy I."/>
            <person name="Doyle S."/>
            <person name="Anderson J.B."/>
            <person name="Grigoriev I.V."/>
            <person name="Gueldener U."/>
            <person name="Muensterkoetter M."/>
            <person name="Nagy L.G."/>
        </authorList>
    </citation>
    <scope>NUCLEOTIDE SEQUENCE [LARGE SCALE GENOMIC DNA]</scope>
    <source>
        <strain evidence="3">Ar21-2</strain>
    </source>
</reference>
<protein>
    <submittedName>
        <fullName evidence="2">Uncharacterized protein</fullName>
    </submittedName>
</protein>
<dbReference type="Proteomes" id="UP000217790">
    <property type="component" value="Unassembled WGS sequence"/>
</dbReference>
<feature type="region of interest" description="Disordered" evidence="1">
    <location>
        <begin position="164"/>
        <end position="190"/>
    </location>
</feature>
<dbReference type="EMBL" id="KZ293648">
    <property type="protein sequence ID" value="PBK98671.1"/>
    <property type="molecule type" value="Genomic_DNA"/>
</dbReference>
<sequence>MPVIAVKDCDVLSTLTFNDNSTFSAKEAACHWYALVTYNIILEMQAGTHNKTSLEDDKRMGRRGRVKIVNDAVSNNIIPPSDTSKQLTQTYLAKWHEWQEDINREDKGALSPASQSVRRAAETVAERERRAKLEAQRREEAALQREESVLRQLQRKDEELARKQKELDDYKRDQALRMDRVSSSRPSEDH</sequence>
<evidence type="ECO:0000256" key="1">
    <source>
        <dbReference type="SAM" id="MobiDB-lite"/>
    </source>
</evidence>
<evidence type="ECO:0000313" key="3">
    <source>
        <dbReference type="Proteomes" id="UP000217790"/>
    </source>
</evidence>
<organism evidence="2 3">
    <name type="scientific">Armillaria gallica</name>
    <name type="common">Bulbous honey fungus</name>
    <name type="synonym">Armillaria bulbosa</name>
    <dbReference type="NCBI Taxonomy" id="47427"/>
    <lineage>
        <taxon>Eukaryota</taxon>
        <taxon>Fungi</taxon>
        <taxon>Dikarya</taxon>
        <taxon>Basidiomycota</taxon>
        <taxon>Agaricomycotina</taxon>
        <taxon>Agaricomycetes</taxon>
        <taxon>Agaricomycetidae</taxon>
        <taxon>Agaricales</taxon>
        <taxon>Marasmiineae</taxon>
        <taxon>Physalacriaceae</taxon>
        <taxon>Armillaria</taxon>
    </lineage>
</organism>
<evidence type="ECO:0000313" key="2">
    <source>
        <dbReference type="EMBL" id="PBK98671.1"/>
    </source>
</evidence>
<accession>A0A2H3DTY2</accession>
<keyword evidence="3" id="KW-1185">Reference proteome</keyword>